<dbReference type="SUPFAM" id="SSF51064">
    <property type="entry name" value="Head domain of nucleotide exchange factor GrpE"/>
    <property type="match status" value="1"/>
</dbReference>
<comment type="subcellular location">
    <subcellularLocation>
        <location evidence="1">Cytoplasm</location>
    </subcellularLocation>
</comment>
<comment type="subunit">
    <text evidence="3">Homodimer.</text>
</comment>
<keyword evidence="5 9" id="KW-0346">Stress response</keyword>
<dbReference type="InterPro" id="IPR009012">
    <property type="entry name" value="GrpE_head"/>
</dbReference>
<evidence type="ECO:0000256" key="5">
    <source>
        <dbReference type="ARBA" id="ARBA00023016"/>
    </source>
</evidence>
<evidence type="ECO:0000256" key="3">
    <source>
        <dbReference type="ARBA" id="ARBA00011738"/>
    </source>
</evidence>
<evidence type="ECO:0000256" key="2">
    <source>
        <dbReference type="ARBA" id="ARBA00009054"/>
    </source>
</evidence>
<dbReference type="AlphaFoldDB" id="A0A3B0V5R2"/>
<gene>
    <name evidence="9" type="ORF">MNBD_DELTA02-132</name>
</gene>
<organism evidence="9">
    <name type="scientific">hydrothermal vent metagenome</name>
    <dbReference type="NCBI Taxonomy" id="652676"/>
    <lineage>
        <taxon>unclassified sequences</taxon>
        <taxon>metagenomes</taxon>
        <taxon>ecological metagenomes</taxon>
    </lineage>
</organism>
<dbReference type="GO" id="GO:0051087">
    <property type="term" value="F:protein-folding chaperone binding"/>
    <property type="evidence" value="ECO:0007669"/>
    <property type="project" value="InterPro"/>
</dbReference>
<dbReference type="PANTHER" id="PTHR21237:SF23">
    <property type="entry name" value="GRPE PROTEIN HOMOLOG, MITOCHONDRIAL"/>
    <property type="match status" value="1"/>
</dbReference>
<name>A0A3B0V5R2_9ZZZZ</name>
<accession>A0A3B0V5R2</accession>
<dbReference type="SUPFAM" id="SSF58014">
    <property type="entry name" value="Coiled-coil domain of nucleotide exchange factor GrpE"/>
    <property type="match status" value="1"/>
</dbReference>
<dbReference type="InterPro" id="IPR013805">
    <property type="entry name" value="GrpE_CC"/>
</dbReference>
<evidence type="ECO:0000256" key="4">
    <source>
        <dbReference type="ARBA" id="ARBA00022490"/>
    </source>
</evidence>
<protein>
    <submittedName>
        <fullName evidence="9">Heat shock protein GrpE</fullName>
    </submittedName>
</protein>
<keyword evidence="7" id="KW-0175">Coiled coil</keyword>
<dbReference type="GO" id="GO:0042803">
    <property type="term" value="F:protein homodimerization activity"/>
    <property type="evidence" value="ECO:0007669"/>
    <property type="project" value="InterPro"/>
</dbReference>
<dbReference type="PANTHER" id="PTHR21237">
    <property type="entry name" value="GRPE PROTEIN"/>
    <property type="match status" value="1"/>
</dbReference>
<feature type="compositionally biased region" description="Low complexity" evidence="8">
    <location>
        <begin position="15"/>
        <end position="27"/>
    </location>
</feature>
<feature type="region of interest" description="Disordered" evidence="8">
    <location>
        <begin position="1"/>
        <end position="39"/>
    </location>
</feature>
<evidence type="ECO:0000256" key="7">
    <source>
        <dbReference type="SAM" id="Coils"/>
    </source>
</evidence>
<dbReference type="Gene3D" id="3.90.20.20">
    <property type="match status" value="1"/>
</dbReference>
<comment type="similarity">
    <text evidence="2">Belongs to the GrpE family.</text>
</comment>
<dbReference type="GO" id="GO:0051082">
    <property type="term" value="F:unfolded protein binding"/>
    <property type="evidence" value="ECO:0007669"/>
    <property type="project" value="TreeGrafter"/>
</dbReference>
<dbReference type="EMBL" id="UOEZ01000080">
    <property type="protein sequence ID" value="VAW38898.1"/>
    <property type="molecule type" value="Genomic_DNA"/>
</dbReference>
<evidence type="ECO:0000256" key="1">
    <source>
        <dbReference type="ARBA" id="ARBA00004496"/>
    </source>
</evidence>
<dbReference type="GO" id="GO:0000774">
    <property type="term" value="F:adenyl-nucleotide exchange factor activity"/>
    <property type="evidence" value="ECO:0007669"/>
    <property type="project" value="InterPro"/>
</dbReference>
<evidence type="ECO:0000256" key="8">
    <source>
        <dbReference type="SAM" id="MobiDB-lite"/>
    </source>
</evidence>
<keyword evidence="6" id="KW-0143">Chaperone</keyword>
<proteinExistence type="inferred from homology"/>
<keyword evidence="4" id="KW-0963">Cytoplasm</keyword>
<reference evidence="9" key="1">
    <citation type="submission" date="2018-06" db="EMBL/GenBank/DDBJ databases">
        <authorList>
            <person name="Zhirakovskaya E."/>
        </authorList>
    </citation>
    <scope>NUCLEOTIDE SEQUENCE</scope>
</reference>
<dbReference type="PROSITE" id="PS01071">
    <property type="entry name" value="GRPE"/>
    <property type="match status" value="1"/>
</dbReference>
<evidence type="ECO:0000256" key="6">
    <source>
        <dbReference type="ARBA" id="ARBA00023186"/>
    </source>
</evidence>
<dbReference type="NCBIfam" id="NF010738">
    <property type="entry name" value="PRK14140.1"/>
    <property type="match status" value="1"/>
</dbReference>
<dbReference type="HAMAP" id="MF_01151">
    <property type="entry name" value="GrpE"/>
    <property type="match status" value="1"/>
</dbReference>
<dbReference type="CDD" id="cd00446">
    <property type="entry name" value="GrpE"/>
    <property type="match status" value="1"/>
</dbReference>
<dbReference type="Gene3D" id="2.30.22.10">
    <property type="entry name" value="Head domain of nucleotide exchange factor GrpE"/>
    <property type="match status" value="1"/>
</dbReference>
<dbReference type="Pfam" id="PF01025">
    <property type="entry name" value="GrpE"/>
    <property type="match status" value="1"/>
</dbReference>
<evidence type="ECO:0000313" key="9">
    <source>
        <dbReference type="EMBL" id="VAW38898.1"/>
    </source>
</evidence>
<dbReference type="GO" id="GO:0006457">
    <property type="term" value="P:protein folding"/>
    <property type="evidence" value="ECO:0007669"/>
    <property type="project" value="InterPro"/>
</dbReference>
<dbReference type="InterPro" id="IPR000740">
    <property type="entry name" value="GrpE"/>
</dbReference>
<feature type="coiled-coil region" evidence="7">
    <location>
        <begin position="44"/>
        <end position="78"/>
    </location>
</feature>
<dbReference type="FunFam" id="2.30.22.10:FF:000001">
    <property type="entry name" value="Protein GrpE"/>
    <property type="match status" value="1"/>
</dbReference>
<dbReference type="GO" id="GO:0005737">
    <property type="term" value="C:cytoplasm"/>
    <property type="evidence" value="ECO:0007669"/>
    <property type="project" value="UniProtKB-SubCell"/>
</dbReference>
<sequence>MFKNRQGRPSDKAEPTMAEEATTAVEPENNEKNGGQAEGQVSFAEELEIRLDEIGKLNEKFLRKCAEVENFKKRLQKEKNDAIIYANSAIVRDILNVTDNLERALDHCKDGDSGSLKGGVELTLKNMYETLAKYGVTEIKAEGEKFDPNLHEAVSHEEKEGVETNTVTTVFQKGFMLKDKLLRPALVIVAK</sequence>
<dbReference type="PRINTS" id="PR00773">
    <property type="entry name" value="GRPEPROTEIN"/>
</dbReference>